<dbReference type="Pfam" id="PF03184">
    <property type="entry name" value="DDE_1"/>
    <property type="match status" value="1"/>
</dbReference>
<feature type="region of interest" description="Disordered" evidence="2">
    <location>
        <begin position="747"/>
        <end position="782"/>
    </location>
</feature>
<dbReference type="PROSITE" id="PS51253">
    <property type="entry name" value="HTH_CENPB"/>
    <property type="match status" value="1"/>
</dbReference>
<gene>
    <name evidence="5" type="ORF">SNE40_013023</name>
</gene>
<feature type="compositionally biased region" description="Low complexity" evidence="2">
    <location>
        <begin position="499"/>
        <end position="520"/>
    </location>
</feature>
<dbReference type="Proteomes" id="UP001347796">
    <property type="component" value="Unassembled WGS sequence"/>
</dbReference>
<dbReference type="CDD" id="cd22744">
    <property type="entry name" value="OTU"/>
    <property type="match status" value="1"/>
</dbReference>
<dbReference type="GO" id="GO:0005634">
    <property type="term" value="C:nucleus"/>
    <property type="evidence" value="ECO:0007669"/>
    <property type="project" value="TreeGrafter"/>
</dbReference>
<evidence type="ECO:0000259" key="3">
    <source>
        <dbReference type="PROSITE" id="PS50802"/>
    </source>
</evidence>
<dbReference type="Gene3D" id="3.90.70.80">
    <property type="match status" value="1"/>
</dbReference>
<keyword evidence="6" id="KW-1185">Reference proteome</keyword>
<accession>A0AAN8PN13</accession>
<dbReference type="InterPro" id="IPR006600">
    <property type="entry name" value="HTH_CenpB_DNA-bd_dom"/>
</dbReference>
<dbReference type="Pfam" id="PF02338">
    <property type="entry name" value="OTU"/>
    <property type="match status" value="1"/>
</dbReference>
<dbReference type="GO" id="GO:0003677">
    <property type="term" value="F:DNA binding"/>
    <property type="evidence" value="ECO:0007669"/>
    <property type="project" value="UniProtKB-KW"/>
</dbReference>
<reference evidence="5 6" key="1">
    <citation type="submission" date="2024-01" db="EMBL/GenBank/DDBJ databases">
        <title>The genome of the rayed Mediterranean limpet Patella caerulea (Linnaeus, 1758).</title>
        <authorList>
            <person name="Anh-Thu Weber A."/>
            <person name="Halstead-Nussloch G."/>
        </authorList>
    </citation>
    <scope>NUCLEOTIDE SEQUENCE [LARGE SCALE GENOMIC DNA]</scope>
    <source>
        <strain evidence="5">AATW-2023a</strain>
        <tissue evidence="5">Whole specimen</tissue>
    </source>
</reference>
<evidence type="ECO:0000259" key="4">
    <source>
        <dbReference type="PROSITE" id="PS51253"/>
    </source>
</evidence>
<dbReference type="InterPro" id="IPR004875">
    <property type="entry name" value="DDE_SF_endonuclease_dom"/>
</dbReference>
<dbReference type="InterPro" id="IPR050863">
    <property type="entry name" value="CenT-Element_Derived"/>
</dbReference>
<dbReference type="PROSITE" id="PS50802">
    <property type="entry name" value="OTU"/>
    <property type="match status" value="1"/>
</dbReference>
<dbReference type="PRINTS" id="PR01217">
    <property type="entry name" value="PRICHEXTENSN"/>
</dbReference>
<feature type="compositionally biased region" description="Basic residues" evidence="2">
    <location>
        <begin position="755"/>
        <end position="778"/>
    </location>
</feature>
<dbReference type="InterPro" id="IPR036397">
    <property type="entry name" value="RNaseH_sf"/>
</dbReference>
<dbReference type="EMBL" id="JAZGQO010000009">
    <property type="protein sequence ID" value="KAK6178213.1"/>
    <property type="molecule type" value="Genomic_DNA"/>
</dbReference>
<proteinExistence type="predicted"/>
<keyword evidence="1" id="KW-0238">DNA-binding</keyword>
<dbReference type="InterPro" id="IPR038765">
    <property type="entry name" value="Papain-like_cys_pep_sf"/>
</dbReference>
<sequence>MVRNYKRKSNRGNYGNNNLSLALKLLNEGKPLNTMSKEYGIPARTLRRHRDHKVQTPGRLQFGRHRQIFPEEVEKELKQHITEMERRMFGLTSKNLRRLAFDVAQKAGYDHPFNKETRMAGEDWLKSFLERNGLSLRQPQSTSMARIVGFNRPKVDQFFDLLRSIFANADYDSPKIWNMDETALTTVQKPSKIMAEKGIRQVGKVTSAERGELVTFICAMNAAGGYLPPLYVFPRKRMVDVLMKGSPPGSVGYVTESGWSDGEQFLKWLQHFATVTNASKNAKQIIILDGHHSHKTLKAVEFCRDNGIELLTLPPHSTHKMQPLDRCYFKSLKNAYNQNADHWMASNPGRRISIYEIAELSCKAFLASATPEKAINGFKLCGLWPMDPGVFNEADFAGSKLTEEYVPPTQTSQPSEPQSSRSAPSESAPQPSEQTPQPSEPTPKTSESAPSEPTPKTSESAPQPSESAPQPSEPTPQTSEPTPQPSEPTPQPSEPTPQPSESAPQPSESAPQPSEFSQSSGVSAQVKDLTIPTTLVPTVGDGRCFFRSIAANLDVELQRAKRNQHGSLESHVLAKQESEKADKIRAGTVAYLRSNMASFVEFEKHVNADLPDNITFTSLNHRIETMANSDSMPGELEILAASRFLQRTVVIVNKNRSIISSFGEDYMLNTPLFVQFTSLGEDIGHYDCLSNLSASTNPGKQPAAVEMREIINQLSPLPKITNKRPRTRKAESATLLTSSPFKKILIEKEEDKETRKRKPTTKTSKQPKKPKKGRGKTKGRLEEDSDDEEWPCIICCEPYSRTRSDEVWIQCQVCLKWAHELCTSGTRQFICPNCESDDEL</sequence>
<dbReference type="AlphaFoldDB" id="A0AAN8PN13"/>
<dbReference type="PANTHER" id="PTHR19303">
    <property type="entry name" value="TRANSPOSON"/>
    <property type="match status" value="1"/>
</dbReference>
<feature type="domain" description="HTH CENPB-type" evidence="4">
    <location>
        <begin position="61"/>
        <end position="138"/>
    </location>
</feature>
<dbReference type="InterPro" id="IPR013083">
    <property type="entry name" value="Znf_RING/FYVE/PHD"/>
</dbReference>
<protein>
    <submittedName>
        <fullName evidence="5">Uncharacterized protein</fullName>
    </submittedName>
</protein>
<dbReference type="SUPFAM" id="SSF54001">
    <property type="entry name" value="Cysteine proteinases"/>
    <property type="match status" value="1"/>
</dbReference>
<feature type="domain" description="OTU" evidence="3">
    <location>
        <begin position="533"/>
        <end position="692"/>
    </location>
</feature>
<dbReference type="Gene3D" id="3.30.40.10">
    <property type="entry name" value="Zinc/RING finger domain, C3HC4 (zinc finger)"/>
    <property type="match status" value="1"/>
</dbReference>
<feature type="compositionally biased region" description="Pro residues" evidence="2">
    <location>
        <begin position="482"/>
        <end position="498"/>
    </location>
</feature>
<dbReference type="SUPFAM" id="SSF57903">
    <property type="entry name" value="FYVE/PHD zinc finger"/>
    <property type="match status" value="1"/>
</dbReference>
<evidence type="ECO:0000256" key="1">
    <source>
        <dbReference type="ARBA" id="ARBA00023125"/>
    </source>
</evidence>
<dbReference type="Gene3D" id="3.30.420.10">
    <property type="entry name" value="Ribonuclease H-like superfamily/Ribonuclease H"/>
    <property type="match status" value="1"/>
</dbReference>
<name>A0AAN8PN13_PATCE</name>
<evidence type="ECO:0000313" key="6">
    <source>
        <dbReference type="Proteomes" id="UP001347796"/>
    </source>
</evidence>
<dbReference type="PANTHER" id="PTHR19303:SF71">
    <property type="entry name" value="ZINC FINGER PHD-TYPE DOMAIN-CONTAINING PROTEIN"/>
    <property type="match status" value="1"/>
</dbReference>
<dbReference type="InterPro" id="IPR003323">
    <property type="entry name" value="OTU_dom"/>
</dbReference>
<dbReference type="CDD" id="cd15517">
    <property type="entry name" value="PHD_TCF19_like"/>
    <property type="match status" value="1"/>
</dbReference>
<feature type="compositionally biased region" description="Low complexity" evidence="2">
    <location>
        <begin position="407"/>
        <end position="481"/>
    </location>
</feature>
<comment type="caution">
    <text evidence="5">The sequence shown here is derived from an EMBL/GenBank/DDBJ whole genome shotgun (WGS) entry which is preliminary data.</text>
</comment>
<evidence type="ECO:0000313" key="5">
    <source>
        <dbReference type="EMBL" id="KAK6178213.1"/>
    </source>
</evidence>
<organism evidence="5 6">
    <name type="scientific">Patella caerulea</name>
    <name type="common">Rayed Mediterranean limpet</name>
    <dbReference type="NCBI Taxonomy" id="87958"/>
    <lineage>
        <taxon>Eukaryota</taxon>
        <taxon>Metazoa</taxon>
        <taxon>Spiralia</taxon>
        <taxon>Lophotrochozoa</taxon>
        <taxon>Mollusca</taxon>
        <taxon>Gastropoda</taxon>
        <taxon>Patellogastropoda</taxon>
        <taxon>Patelloidea</taxon>
        <taxon>Patellidae</taxon>
        <taxon>Patella</taxon>
    </lineage>
</organism>
<dbReference type="InterPro" id="IPR011011">
    <property type="entry name" value="Znf_FYVE_PHD"/>
</dbReference>
<evidence type="ECO:0000256" key="2">
    <source>
        <dbReference type="SAM" id="MobiDB-lite"/>
    </source>
</evidence>
<feature type="region of interest" description="Disordered" evidence="2">
    <location>
        <begin position="405"/>
        <end position="525"/>
    </location>
</feature>